<dbReference type="InterPro" id="IPR011013">
    <property type="entry name" value="Gal_mutarotase_sf_dom"/>
</dbReference>
<dbReference type="GO" id="GO:0030246">
    <property type="term" value="F:carbohydrate binding"/>
    <property type="evidence" value="ECO:0007669"/>
    <property type="project" value="InterPro"/>
</dbReference>
<gene>
    <name evidence="2" type="ORF">GNP35_07545</name>
</gene>
<reference evidence="2 3" key="1">
    <citation type="submission" date="2019-11" db="EMBL/GenBank/DDBJ databases">
        <title>P. haliotis isolates from Z. marina roots.</title>
        <authorList>
            <person name="Cohen M."/>
            <person name="Jospin G."/>
            <person name="Eisen J.A."/>
            <person name="Coil D.A."/>
        </authorList>
    </citation>
    <scope>NUCLEOTIDE SEQUENCE [LARGE SCALE GENOMIC DNA]</scope>
    <source>
        <strain evidence="2 3">UCD-MCMsp1aY</strain>
    </source>
</reference>
<protein>
    <submittedName>
        <fullName evidence="2">DUF4968 domain-containing protein</fullName>
    </submittedName>
</protein>
<dbReference type="Proteomes" id="UP000439994">
    <property type="component" value="Unassembled WGS sequence"/>
</dbReference>
<dbReference type="GO" id="GO:0003824">
    <property type="term" value="F:catalytic activity"/>
    <property type="evidence" value="ECO:0007669"/>
    <property type="project" value="InterPro"/>
</dbReference>
<evidence type="ECO:0000313" key="2">
    <source>
        <dbReference type="EMBL" id="MUH72342.1"/>
    </source>
</evidence>
<keyword evidence="1" id="KW-0732">Signal</keyword>
<evidence type="ECO:0000256" key="1">
    <source>
        <dbReference type="SAM" id="SignalP"/>
    </source>
</evidence>
<feature type="signal peptide" evidence="1">
    <location>
        <begin position="1"/>
        <end position="22"/>
    </location>
</feature>
<dbReference type="GO" id="GO:0005975">
    <property type="term" value="P:carbohydrate metabolic process"/>
    <property type="evidence" value="ECO:0007669"/>
    <property type="project" value="InterPro"/>
</dbReference>
<dbReference type="EMBL" id="WOCD01000003">
    <property type="protein sequence ID" value="MUH72342.1"/>
    <property type="molecule type" value="Genomic_DNA"/>
</dbReference>
<sequence>MRFVSFVFVVLFAATLSFDAIANKTYVSHSLNGHTLTVVHSEGKIDITALHDNAFEIRPLANPFVRADFPSFAKDPKQNYRPKLKVINSKSSLAFSTNTLKVTIDKASMQLSYFKNEQHLLSEESGFLALMRCKVFGLSWMKLNA</sequence>
<proteinExistence type="predicted"/>
<name>A0A6N8FC65_9GAMM</name>
<dbReference type="AlphaFoldDB" id="A0A6N8FC65"/>
<accession>A0A6N8FC65</accession>
<dbReference type="SUPFAM" id="SSF74650">
    <property type="entry name" value="Galactose mutarotase-like"/>
    <property type="match status" value="1"/>
</dbReference>
<organism evidence="2 3">
    <name type="scientific">Psychrosphaera haliotis</name>
    <dbReference type="NCBI Taxonomy" id="555083"/>
    <lineage>
        <taxon>Bacteria</taxon>
        <taxon>Pseudomonadati</taxon>
        <taxon>Pseudomonadota</taxon>
        <taxon>Gammaproteobacteria</taxon>
        <taxon>Alteromonadales</taxon>
        <taxon>Pseudoalteromonadaceae</taxon>
        <taxon>Psychrosphaera</taxon>
    </lineage>
</organism>
<evidence type="ECO:0000313" key="3">
    <source>
        <dbReference type="Proteomes" id="UP000439994"/>
    </source>
</evidence>
<dbReference type="RefSeq" id="WP_155695530.1">
    <property type="nucleotide sequence ID" value="NZ_WOCD01000003.1"/>
</dbReference>
<dbReference type="Gene3D" id="2.60.40.1760">
    <property type="entry name" value="glycosyl hydrolase (family 31)"/>
    <property type="match status" value="1"/>
</dbReference>
<comment type="caution">
    <text evidence="2">The sequence shown here is derived from an EMBL/GenBank/DDBJ whole genome shotgun (WGS) entry which is preliminary data.</text>
</comment>
<keyword evidence="3" id="KW-1185">Reference proteome</keyword>
<feature type="chain" id="PRO_5026827714" evidence="1">
    <location>
        <begin position="23"/>
        <end position="145"/>
    </location>
</feature>